<proteinExistence type="predicted"/>
<organism evidence="1 2">
    <name type="scientific">Oligella urethralis</name>
    <dbReference type="NCBI Taxonomy" id="90245"/>
    <lineage>
        <taxon>Bacteria</taxon>
        <taxon>Pseudomonadati</taxon>
        <taxon>Pseudomonadota</taxon>
        <taxon>Betaproteobacteria</taxon>
        <taxon>Burkholderiales</taxon>
        <taxon>Alcaligenaceae</taxon>
        <taxon>Oligella</taxon>
    </lineage>
</organism>
<dbReference type="AlphaFoldDB" id="A0A2X1VH24"/>
<name>A0A2X1VH24_9BURK</name>
<reference evidence="1 2" key="1">
    <citation type="submission" date="2018-06" db="EMBL/GenBank/DDBJ databases">
        <authorList>
            <consortium name="Pathogen Informatics"/>
            <person name="Doyle S."/>
        </authorList>
    </citation>
    <scope>NUCLEOTIDE SEQUENCE [LARGE SCALE GENOMIC DNA]</scope>
    <source>
        <strain evidence="1 2">NCTC11009</strain>
    </source>
</reference>
<protein>
    <submittedName>
        <fullName evidence="1">Uncharacterized protein</fullName>
    </submittedName>
</protein>
<sequence>MWPTITNIIKQLGIEELGWNLHEVVETHQCLSSFAEDCNTASIEAYDAMQAWRYYFNKISKLGFKKL</sequence>
<dbReference type="EMBL" id="UATH01000001">
    <property type="protein sequence ID" value="SPY07720.1"/>
    <property type="molecule type" value="Genomic_DNA"/>
</dbReference>
<gene>
    <name evidence="1" type="ORF">NCTC11009_00932</name>
</gene>
<evidence type="ECO:0000313" key="2">
    <source>
        <dbReference type="Proteomes" id="UP000250242"/>
    </source>
</evidence>
<dbReference type="RefSeq" id="WP_113062399.1">
    <property type="nucleotide sequence ID" value="NZ_UATH01000001.1"/>
</dbReference>
<accession>A0A2X1VH24</accession>
<dbReference type="Proteomes" id="UP000250242">
    <property type="component" value="Unassembled WGS sequence"/>
</dbReference>
<evidence type="ECO:0000313" key="1">
    <source>
        <dbReference type="EMBL" id="SPY07720.1"/>
    </source>
</evidence>